<dbReference type="GeneID" id="54782033"/>
<comment type="subcellular location">
    <subcellularLocation>
        <location evidence="1 6">Nucleus</location>
    </subcellularLocation>
</comment>
<dbReference type="EC" id="3.1.3.16" evidence="6"/>
<sequence length="708" mass="79739">MTAIHLPSSVPYPVTITQLTKAPGSSVNKHDTILKFKYWDVERELTDAKANSSVNPGLTASPEERTVQRIGSVESPVEGNLGNFKVSVGQVISEPCVAVEVEEACAHTVQYGGLCALCGQSVDTKDYSGYDYQERASIAMSHDNTGLKISLEEAQKIEQSAVTRLTENKKLILVVDLDMTVIHATVDPTVGEWQNDPENPNYPAIKDVQKFCLSEEAIVPPGWTGPKMAPQKCWYYVKLRPGLKKFLESMNQRYEMHIYTMATRNYALAIAKIIDPEGIYFGDRILSRDESGSLTHKNLKRLFPVDQSMVVIIDDRGDVWQWEANLIKVVPYDFFVGIGDINSSFLPKKSGQLMGPTRKRNKILAKLEEDAAVTEESASPTPTNSGEEYDSDSEAFVANLTKQQHDRPLAKLQENLEKLHDQPSSDVEDDELLYDDDNELVSLERVLDNVHGRYYDELQKFSTGNNSVAKRPDLSDIIPKMKEKVLEGVVILFTGIIPTMVPLDQADIVIWARQFGVKVVNEVYPSVTHVVCRDPTQGPGPTFKARVARRILPSAKLVNPDWLFACLTQWKHVDEKDYLLPLDNPEDWRVNEQDIAKYKKSITFEMNFDDLENLDEEVDQFLQESDEDDDNNDESNEAYADNEENEAIELITNGNGKRYREDDDNREGEPNGKRVAPDTSASTKTEKDDDDLDDLEAELLEGFDEIED</sequence>
<comment type="function">
    <text evidence="6">This promotes the activity of RNA polymerase II.</text>
</comment>
<reference evidence="10 11" key="1">
    <citation type="submission" date="2019-07" db="EMBL/GenBank/DDBJ databases">
        <title>Genome assembly of two rare yeast pathogens: Diutina rugosa and Trichomonascus ciferrii.</title>
        <authorList>
            <person name="Mixao V."/>
            <person name="Saus E."/>
            <person name="Hansen A."/>
            <person name="Lass-Flor C."/>
            <person name="Gabaldon T."/>
        </authorList>
    </citation>
    <scope>NUCLEOTIDE SEQUENCE [LARGE SCALE GENOMIC DNA]</scope>
    <source>
        <strain evidence="10 11">CBS 613</strain>
    </source>
</reference>
<dbReference type="PROSITE" id="PS50969">
    <property type="entry name" value="FCP1"/>
    <property type="match status" value="1"/>
</dbReference>
<evidence type="ECO:0000256" key="3">
    <source>
        <dbReference type="ARBA" id="ARBA00023242"/>
    </source>
</evidence>
<dbReference type="SMART" id="SM00577">
    <property type="entry name" value="CPDc"/>
    <property type="match status" value="1"/>
</dbReference>
<feature type="region of interest" description="Disordered" evidence="7">
    <location>
        <begin position="623"/>
        <end position="693"/>
    </location>
</feature>
<keyword evidence="3 6" id="KW-0539">Nucleus</keyword>
<evidence type="ECO:0000256" key="2">
    <source>
        <dbReference type="ARBA" id="ARBA00022801"/>
    </source>
</evidence>
<feature type="domain" description="FCP1 homology" evidence="9">
    <location>
        <begin position="166"/>
        <end position="353"/>
    </location>
</feature>
<evidence type="ECO:0000259" key="8">
    <source>
        <dbReference type="PROSITE" id="PS50172"/>
    </source>
</evidence>
<dbReference type="SUPFAM" id="SSF56784">
    <property type="entry name" value="HAD-like"/>
    <property type="match status" value="1"/>
</dbReference>
<dbReference type="Gene3D" id="1.10.287.10">
    <property type="entry name" value="S15/NS1, RNA-binding"/>
    <property type="match status" value="1"/>
</dbReference>
<evidence type="ECO:0000313" key="11">
    <source>
        <dbReference type="Proteomes" id="UP000449547"/>
    </source>
</evidence>
<dbReference type="InterPro" id="IPR039189">
    <property type="entry name" value="Fcp1"/>
</dbReference>
<dbReference type="PROSITE" id="PS50172">
    <property type="entry name" value="BRCT"/>
    <property type="match status" value="1"/>
</dbReference>
<feature type="compositionally biased region" description="Polar residues" evidence="7">
    <location>
        <begin position="376"/>
        <end position="386"/>
    </location>
</feature>
<dbReference type="SUPFAM" id="SSF52113">
    <property type="entry name" value="BRCT domain"/>
    <property type="match status" value="1"/>
</dbReference>
<evidence type="ECO:0000256" key="1">
    <source>
        <dbReference type="ARBA" id="ARBA00004123"/>
    </source>
</evidence>
<dbReference type="OMA" id="DQTVIHC"/>
<dbReference type="InterPro" id="IPR036412">
    <property type="entry name" value="HAD-like_sf"/>
</dbReference>
<dbReference type="FunFam" id="3.40.50.1000:FF:000142">
    <property type="entry name" value="Similar to FCP1-like phosphatase"/>
    <property type="match status" value="1"/>
</dbReference>
<dbReference type="CDD" id="cd17729">
    <property type="entry name" value="BRCT_CTDP1"/>
    <property type="match status" value="1"/>
</dbReference>
<dbReference type="Proteomes" id="UP000449547">
    <property type="component" value="Unassembled WGS sequence"/>
</dbReference>
<dbReference type="Pfam" id="PF00533">
    <property type="entry name" value="BRCT"/>
    <property type="match status" value="1"/>
</dbReference>
<dbReference type="Gene3D" id="3.40.50.10190">
    <property type="entry name" value="BRCT domain"/>
    <property type="match status" value="1"/>
</dbReference>
<dbReference type="OrthoDB" id="10249888at2759"/>
<dbReference type="PANTHER" id="PTHR23081:SF36">
    <property type="entry name" value="RNA POLYMERASE II SUBUNIT A C-TERMINAL DOMAIN PHOSPHATASE"/>
    <property type="match status" value="1"/>
</dbReference>
<evidence type="ECO:0000259" key="9">
    <source>
        <dbReference type="PROSITE" id="PS50969"/>
    </source>
</evidence>
<comment type="catalytic activity">
    <reaction evidence="5 6">
        <text>O-phospho-L-threonyl-[protein] + H2O = L-threonyl-[protein] + phosphate</text>
        <dbReference type="Rhea" id="RHEA:47004"/>
        <dbReference type="Rhea" id="RHEA-COMP:11060"/>
        <dbReference type="Rhea" id="RHEA-COMP:11605"/>
        <dbReference type="ChEBI" id="CHEBI:15377"/>
        <dbReference type="ChEBI" id="CHEBI:30013"/>
        <dbReference type="ChEBI" id="CHEBI:43474"/>
        <dbReference type="ChEBI" id="CHEBI:61977"/>
        <dbReference type="EC" id="3.1.3.16"/>
    </reaction>
</comment>
<dbReference type="Gene3D" id="3.40.50.1000">
    <property type="entry name" value="HAD superfamily/HAD-like"/>
    <property type="match status" value="1"/>
</dbReference>
<proteinExistence type="predicted"/>
<comment type="caution">
    <text evidence="10">The sequence shown here is derived from an EMBL/GenBank/DDBJ whole genome shotgun (WGS) entry which is preliminary data.</text>
</comment>
<dbReference type="VEuPathDB" id="FungiDB:DIURU_003382"/>
<accession>A0A642UKL2</accession>
<dbReference type="EMBL" id="SWFT01000105">
    <property type="protein sequence ID" value="KAA8901012.1"/>
    <property type="molecule type" value="Genomic_DNA"/>
</dbReference>
<keyword evidence="2 6" id="KW-0378">Hydrolase</keyword>
<evidence type="ECO:0000256" key="5">
    <source>
        <dbReference type="ARBA" id="ARBA00048336"/>
    </source>
</evidence>
<dbReference type="InterPro" id="IPR004274">
    <property type="entry name" value="FCP1_dom"/>
</dbReference>
<feature type="compositionally biased region" description="Basic and acidic residues" evidence="7">
    <location>
        <begin position="658"/>
        <end position="676"/>
    </location>
</feature>
<dbReference type="GO" id="GO:0005634">
    <property type="term" value="C:nucleus"/>
    <property type="evidence" value="ECO:0007669"/>
    <property type="project" value="UniProtKB-SubCell"/>
</dbReference>
<feature type="domain" description="BRCT" evidence="8">
    <location>
        <begin position="481"/>
        <end position="580"/>
    </location>
</feature>
<dbReference type="InterPro" id="IPR001357">
    <property type="entry name" value="BRCT_dom"/>
</dbReference>
<dbReference type="InterPro" id="IPR036420">
    <property type="entry name" value="BRCT_dom_sf"/>
</dbReference>
<keyword evidence="11" id="KW-1185">Reference proteome</keyword>
<dbReference type="SMART" id="SM00292">
    <property type="entry name" value="BRCT"/>
    <property type="match status" value="1"/>
</dbReference>
<dbReference type="PANTHER" id="PTHR23081">
    <property type="entry name" value="RNA POLYMERASE II CTD PHOSPHATASE"/>
    <property type="match status" value="1"/>
</dbReference>
<evidence type="ECO:0000256" key="4">
    <source>
        <dbReference type="ARBA" id="ARBA00047761"/>
    </source>
</evidence>
<evidence type="ECO:0000256" key="7">
    <source>
        <dbReference type="SAM" id="MobiDB-lite"/>
    </source>
</evidence>
<feature type="region of interest" description="Disordered" evidence="7">
    <location>
        <begin position="369"/>
        <end position="391"/>
    </location>
</feature>
<organism evidence="10 11">
    <name type="scientific">Diutina rugosa</name>
    <name type="common">Yeast</name>
    <name type="synonym">Candida rugosa</name>
    <dbReference type="NCBI Taxonomy" id="5481"/>
    <lineage>
        <taxon>Eukaryota</taxon>
        <taxon>Fungi</taxon>
        <taxon>Dikarya</taxon>
        <taxon>Ascomycota</taxon>
        <taxon>Saccharomycotina</taxon>
        <taxon>Pichiomycetes</taxon>
        <taxon>Debaryomycetaceae</taxon>
        <taxon>Diutina</taxon>
    </lineage>
</organism>
<evidence type="ECO:0000313" key="10">
    <source>
        <dbReference type="EMBL" id="KAA8901012.1"/>
    </source>
</evidence>
<gene>
    <name evidence="10" type="ORF">DIURU_003382</name>
</gene>
<dbReference type="GO" id="GO:0008420">
    <property type="term" value="F:RNA polymerase II CTD heptapeptide repeat phosphatase activity"/>
    <property type="evidence" value="ECO:0007669"/>
    <property type="project" value="UniProtKB-UniRule"/>
</dbReference>
<dbReference type="InterPro" id="IPR023214">
    <property type="entry name" value="HAD_sf"/>
</dbReference>
<evidence type="ECO:0000256" key="6">
    <source>
        <dbReference type="RuleBase" id="RU366066"/>
    </source>
</evidence>
<dbReference type="AlphaFoldDB" id="A0A642UKL2"/>
<dbReference type="CDD" id="cd07521">
    <property type="entry name" value="HAD_FCP1-like"/>
    <property type="match status" value="1"/>
</dbReference>
<comment type="catalytic activity">
    <reaction evidence="4 6">
        <text>O-phospho-L-seryl-[protein] + H2O = L-seryl-[protein] + phosphate</text>
        <dbReference type="Rhea" id="RHEA:20629"/>
        <dbReference type="Rhea" id="RHEA-COMP:9863"/>
        <dbReference type="Rhea" id="RHEA-COMP:11604"/>
        <dbReference type="ChEBI" id="CHEBI:15377"/>
        <dbReference type="ChEBI" id="CHEBI:29999"/>
        <dbReference type="ChEBI" id="CHEBI:43474"/>
        <dbReference type="ChEBI" id="CHEBI:83421"/>
        <dbReference type="EC" id="3.1.3.16"/>
    </reaction>
</comment>
<dbReference type="Pfam" id="PF03031">
    <property type="entry name" value="NIF"/>
    <property type="match status" value="1"/>
</dbReference>
<dbReference type="NCBIfam" id="TIGR02250">
    <property type="entry name" value="FCP1_euk"/>
    <property type="match status" value="1"/>
</dbReference>
<dbReference type="InterPro" id="IPR011947">
    <property type="entry name" value="FCP1_euk"/>
</dbReference>
<feature type="compositionally biased region" description="Acidic residues" evidence="7">
    <location>
        <begin position="623"/>
        <end position="647"/>
    </location>
</feature>
<name>A0A642UKL2_DIURU</name>
<dbReference type="RefSeq" id="XP_034011635.1">
    <property type="nucleotide sequence ID" value="XM_034156138.1"/>
</dbReference>
<protein>
    <recommendedName>
        <fullName evidence="6">RNA polymerase II subunit A C-terminal domain phosphatase</fullName>
        <ecNumber evidence="6">3.1.3.16</ecNumber>
    </recommendedName>
</protein>